<dbReference type="Proteomes" id="UP000019267">
    <property type="component" value="Chromosome"/>
</dbReference>
<dbReference type="HOGENOM" id="CLU_2059948_0_0_14"/>
<dbReference type="Gene3D" id="3.10.180.10">
    <property type="entry name" value="2,3-Dihydroxybiphenyl 1,2-Dioxygenase, domain 1"/>
    <property type="match status" value="1"/>
</dbReference>
<protein>
    <recommendedName>
        <fullName evidence="3">VOC domain-containing protein</fullName>
    </recommendedName>
</protein>
<gene>
    <name evidence="1" type="ORF">SCULI_v1c08690</name>
</gene>
<dbReference type="EMBL" id="CP006681">
    <property type="protein sequence ID" value="AHI53209.1"/>
    <property type="molecule type" value="Genomic_DNA"/>
</dbReference>
<dbReference type="SUPFAM" id="SSF54593">
    <property type="entry name" value="Glyoxalase/Bleomycin resistance protein/Dihydroxybiphenyl dioxygenase"/>
    <property type="match status" value="1"/>
</dbReference>
<accession>W6AHQ1</accession>
<evidence type="ECO:0008006" key="3">
    <source>
        <dbReference type="Google" id="ProtNLM"/>
    </source>
</evidence>
<dbReference type="STRING" id="1276246.SCULI_v1c08690"/>
<dbReference type="InterPro" id="IPR029068">
    <property type="entry name" value="Glyas_Bleomycin-R_OHBP_Dase"/>
</dbReference>
<sequence>MINHIEIYILDYKKELNFWQKLAPILQLPIIDTWITGFRVGNLLTGYIAFNETKINTINFKRTNVGINHLAFKVNSSKEEIYQKLKNQNFKILYLDKNYPNVYVENEWGLKIEIITVDK</sequence>
<evidence type="ECO:0000313" key="1">
    <source>
        <dbReference type="EMBL" id="AHI53209.1"/>
    </source>
</evidence>
<dbReference type="AlphaFoldDB" id="W6AHQ1"/>
<dbReference type="KEGG" id="scq:SCULI_v1c08690"/>
<name>W6AHQ1_9MOLU</name>
<dbReference type="eggNOG" id="COG0346">
    <property type="taxonomic scope" value="Bacteria"/>
</dbReference>
<proteinExistence type="predicted"/>
<organism evidence="1 2">
    <name type="scientific">Spiroplasma culicicola AES-1</name>
    <dbReference type="NCBI Taxonomy" id="1276246"/>
    <lineage>
        <taxon>Bacteria</taxon>
        <taxon>Bacillati</taxon>
        <taxon>Mycoplasmatota</taxon>
        <taxon>Mollicutes</taxon>
        <taxon>Entomoplasmatales</taxon>
        <taxon>Spiroplasmataceae</taxon>
        <taxon>Spiroplasma</taxon>
    </lineage>
</organism>
<dbReference type="PATRIC" id="fig|1276246.3.peg.864"/>
<reference evidence="1 2" key="1">
    <citation type="journal article" date="2014" name="Genome Biol. Evol.">
        <title>Molecular evolution of the substrate utilization strategies and putative virulence factors in mosquito-associated Spiroplasma species.</title>
        <authorList>
            <person name="Chang T.H."/>
            <person name="Lo W.S."/>
            <person name="Ku C."/>
            <person name="Chen L.L."/>
            <person name="Kuo C.H."/>
        </authorList>
    </citation>
    <scope>NUCLEOTIDE SEQUENCE [LARGE SCALE GENOMIC DNA]</scope>
    <source>
        <strain evidence="1">AES-1</strain>
    </source>
</reference>
<keyword evidence="2" id="KW-1185">Reference proteome</keyword>
<evidence type="ECO:0000313" key="2">
    <source>
        <dbReference type="Proteomes" id="UP000019267"/>
    </source>
</evidence>
<dbReference type="OrthoDB" id="5296884at2"/>
<dbReference type="RefSeq" id="WP_025363434.1">
    <property type="nucleotide sequence ID" value="NZ_CP006681.1"/>
</dbReference>